<dbReference type="SUPFAM" id="SSF81665">
    <property type="entry name" value="Calcium ATPase, transmembrane domain M"/>
    <property type="match status" value="1"/>
</dbReference>
<keyword evidence="1" id="KW-0472">Membrane</keyword>
<gene>
    <name evidence="2" type="ORF">DPMN_025414</name>
</gene>
<keyword evidence="3" id="KW-1185">Reference proteome</keyword>
<comment type="caution">
    <text evidence="2">The sequence shown here is derived from an EMBL/GenBank/DDBJ whole genome shotgun (WGS) entry which is preliminary data.</text>
</comment>
<accession>A0A9D4LP92</accession>
<keyword evidence="1" id="KW-0812">Transmembrane</keyword>
<reference evidence="2" key="1">
    <citation type="journal article" date="2019" name="bioRxiv">
        <title>The Genome of the Zebra Mussel, Dreissena polymorpha: A Resource for Invasive Species Research.</title>
        <authorList>
            <person name="McCartney M.A."/>
            <person name="Auch B."/>
            <person name="Kono T."/>
            <person name="Mallez S."/>
            <person name="Zhang Y."/>
            <person name="Obille A."/>
            <person name="Becker A."/>
            <person name="Abrahante J.E."/>
            <person name="Garbe J."/>
            <person name="Badalamenti J.P."/>
            <person name="Herman A."/>
            <person name="Mangelson H."/>
            <person name="Liachko I."/>
            <person name="Sullivan S."/>
            <person name="Sone E.D."/>
            <person name="Koren S."/>
            <person name="Silverstein K.A.T."/>
            <person name="Beckman K.B."/>
            <person name="Gohl D.M."/>
        </authorList>
    </citation>
    <scope>NUCLEOTIDE SEQUENCE</scope>
    <source>
        <strain evidence="2">Duluth1</strain>
        <tissue evidence="2">Whole animal</tissue>
    </source>
</reference>
<organism evidence="2 3">
    <name type="scientific">Dreissena polymorpha</name>
    <name type="common">Zebra mussel</name>
    <name type="synonym">Mytilus polymorpha</name>
    <dbReference type="NCBI Taxonomy" id="45954"/>
    <lineage>
        <taxon>Eukaryota</taxon>
        <taxon>Metazoa</taxon>
        <taxon>Spiralia</taxon>
        <taxon>Lophotrochozoa</taxon>
        <taxon>Mollusca</taxon>
        <taxon>Bivalvia</taxon>
        <taxon>Autobranchia</taxon>
        <taxon>Heteroconchia</taxon>
        <taxon>Euheterodonta</taxon>
        <taxon>Imparidentia</taxon>
        <taxon>Neoheterodontei</taxon>
        <taxon>Myida</taxon>
        <taxon>Dreissenoidea</taxon>
        <taxon>Dreissenidae</taxon>
        <taxon>Dreissena</taxon>
    </lineage>
</organism>
<dbReference type="Gene3D" id="1.20.1110.10">
    <property type="entry name" value="Calcium-transporting ATPase, transmembrane domain"/>
    <property type="match status" value="1"/>
</dbReference>
<protein>
    <submittedName>
        <fullName evidence="2">Uncharacterized protein</fullName>
    </submittedName>
</protein>
<feature type="transmembrane region" description="Helical" evidence="1">
    <location>
        <begin position="163"/>
        <end position="185"/>
    </location>
</feature>
<dbReference type="AlphaFoldDB" id="A0A9D4LP92"/>
<feature type="transmembrane region" description="Helical" evidence="1">
    <location>
        <begin position="120"/>
        <end position="143"/>
    </location>
</feature>
<name>A0A9D4LP92_DREPO</name>
<evidence type="ECO:0000256" key="1">
    <source>
        <dbReference type="SAM" id="Phobius"/>
    </source>
</evidence>
<reference evidence="2" key="2">
    <citation type="submission" date="2020-11" db="EMBL/GenBank/DDBJ databases">
        <authorList>
            <person name="McCartney M.A."/>
            <person name="Auch B."/>
            <person name="Kono T."/>
            <person name="Mallez S."/>
            <person name="Becker A."/>
            <person name="Gohl D.M."/>
            <person name="Silverstein K.A.T."/>
            <person name="Koren S."/>
            <person name="Bechman K.B."/>
            <person name="Herman A."/>
            <person name="Abrahante J.E."/>
            <person name="Garbe J."/>
        </authorList>
    </citation>
    <scope>NUCLEOTIDE SEQUENCE</scope>
    <source>
        <strain evidence="2">Duluth1</strain>
        <tissue evidence="2">Whole animal</tissue>
    </source>
</reference>
<dbReference type="EMBL" id="JAIWYP010000002">
    <property type="protein sequence ID" value="KAH3862447.1"/>
    <property type="molecule type" value="Genomic_DNA"/>
</dbReference>
<dbReference type="PANTHER" id="PTHR13219">
    <property type="entry name" value="TRANSMEMBRANE PROTEIN 94"/>
    <property type="match status" value="1"/>
</dbReference>
<feature type="transmembrane region" description="Helical" evidence="1">
    <location>
        <begin position="232"/>
        <end position="251"/>
    </location>
</feature>
<evidence type="ECO:0000313" key="2">
    <source>
        <dbReference type="EMBL" id="KAH3862447.1"/>
    </source>
</evidence>
<keyword evidence="1" id="KW-1133">Transmembrane helix</keyword>
<dbReference type="InterPro" id="IPR039720">
    <property type="entry name" value="TMEM94"/>
</dbReference>
<evidence type="ECO:0000313" key="3">
    <source>
        <dbReference type="Proteomes" id="UP000828390"/>
    </source>
</evidence>
<dbReference type="PANTHER" id="PTHR13219:SF6">
    <property type="entry name" value="TRANSMEMBRANE PROTEIN 94"/>
    <property type="match status" value="1"/>
</dbReference>
<dbReference type="InterPro" id="IPR023298">
    <property type="entry name" value="ATPase_P-typ_TM_dom_sf"/>
</dbReference>
<sequence>MHNVPLFLHADCSLALEPLCPQVCVQQQPGQQPGTSLVWERDSPTPVQLAGSLLNIMCPIIISKGGNISLIHLIAEARSQLMSLRSCFYFLLCCSLSLTVAQLLASLLQLPTLFPPQHMLWLILIVLPLLSLTMMGNPVDARVMSIATSKNNNHIPKEMIQRFILYFLVRFLPPVLVALVCYGLTLHSFCAAQDTSTNTTLCAVFDILHKPLDPRRTWTEEFSGGLVLAQNIFTFLIVLYFEVISLSFVHWKDHLWEQFPATNKLWLLTVPLLLCGQIVFCVCDVS</sequence>
<proteinExistence type="predicted"/>
<feature type="transmembrane region" description="Helical" evidence="1">
    <location>
        <begin position="53"/>
        <end position="75"/>
    </location>
</feature>
<dbReference type="Proteomes" id="UP000828390">
    <property type="component" value="Unassembled WGS sequence"/>
</dbReference>
<feature type="transmembrane region" description="Helical" evidence="1">
    <location>
        <begin position="87"/>
        <end position="108"/>
    </location>
</feature>